<dbReference type="PANTHER" id="PTHR42871">
    <property type="entry name" value="CITRATE SYNTHASE"/>
    <property type="match status" value="1"/>
</dbReference>
<evidence type="ECO:0000256" key="9">
    <source>
        <dbReference type="RuleBase" id="RU003370"/>
    </source>
</evidence>
<feature type="active site" evidence="8">
    <location>
        <position position="307"/>
    </location>
</feature>
<dbReference type="EMBL" id="CP012898">
    <property type="protein sequence ID" value="ALJ06193.1"/>
    <property type="molecule type" value="Genomic_DNA"/>
</dbReference>
<sequence>MSKTANLEINGQKYEFPLVEGTENEVAIDITNLRSTTNGVITIDPGFKNTGSCESAITFLDGEKGILRYRGYSIEELAEKADFLEVAYLLIFGHLPTKEQNDKFHDDIKAQSIVDEDIKKIIEAFPKSAHPMGVISSLTSALTAFNPSSVNVNSEEDMYKSVVKILGKFPVLVAWTYRRKVGLPLDYGDNSLGYVENILKMMFSQPNACYVQSEILINALDKLLILHADHEQNCSTSTVRVVGSSHAGLFASISAGISALWGPLHGGANQAVLEMLESIKLDGGDTKKYMLKAKDKNDPFRLMGFGHRVYKNFDPRARIIKKAADEVLGNLGIQDPILDIAKGLEKEALEDSYFVDRKLYPNVDFYSGIIYRGMGIPTDMFTVMFALGRLPGWIAQWREMRLKKEPIGRPRQIYIGETERKFVPVENR</sequence>
<evidence type="ECO:0000256" key="8">
    <source>
        <dbReference type="PIRSR" id="PIRSR001369-1"/>
    </source>
</evidence>
<accession>A0A0P0D5K1</accession>
<dbReference type="PRINTS" id="PR00143">
    <property type="entry name" value="CITRTSNTHASE"/>
</dbReference>
<dbReference type="GO" id="GO:0005737">
    <property type="term" value="C:cytoplasm"/>
    <property type="evidence" value="ECO:0007669"/>
    <property type="project" value="InterPro"/>
</dbReference>
<dbReference type="UniPathway" id="UPA00223">
    <property type="reaction ID" value="UER00717"/>
</dbReference>
<gene>
    <name evidence="11" type="primary">gltA</name>
    <name evidence="11" type="ORF">APS56_14090</name>
</gene>
<dbReference type="Gene3D" id="2.20.28.60">
    <property type="match status" value="1"/>
</dbReference>
<evidence type="ECO:0000256" key="10">
    <source>
        <dbReference type="RuleBase" id="RU003406"/>
    </source>
</evidence>
<evidence type="ECO:0000256" key="3">
    <source>
        <dbReference type="ARBA" id="ARBA00022532"/>
    </source>
</evidence>
<dbReference type="PIRSF" id="PIRSF001369">
    <property type="entry name" value="Citrate_synth"/>
    <property type="match status" value="1"/>
</dbReference>
<dbReference type="CDD" id="cd06114">
    <property type="entry name" value="EcCS_like"/>
    <property type="match status" value="1"/>
</dbReference>
<dbReference type="SUPFAM" id="SSF48256">
    <property type="entry name" value="Citrate synthase"/>
    <property type="match status" value="1"/>
</dbReference>
<evidence type="ECO:0000256" key="2">
    <source>
        <dbReference type="ARBA" id="ARBA00010566"/>
    </source>
</evidence>
<dbReference type="InterPro" id="IPR036969">
    <property type="entry name" value="Citrate_synthase_sf"/>
</dbReference>
<keyword evidence="12" id="KW-1185">Reference proteome</keyword>
<feature type="active site" evidence="8">
    <location>
        <position position="364"/>
    </location>
</feature>
<name>A0A0P0D5K1_9FLAO</name>
<evidence type="ECO:0000256" key="7">
    <source>
        <dbReference type="PIRNR" id="PIRNR001369"/>
    </source>
</evidence>
<comment type="similarity">
    <text evidence="2 7 10">Belongs to the citrate synthase family.</text>
</comment>
<organism evidence="11 12">
    <name type="scientific">Pseudalgibacter alginicilyticus</name>
    <dbReference type="NCBI Taxonomy" id="1736674"/>
    <lineage>
        <taxon>Bacteria</taxon>
        <taxon>Pseudomonadati</taxon>
        <taxon>Bacteroidota</taxon>
        <taxon>Flavobacteriia</taxon>
        <taxon>Flavobacteriales</taxon>
        <taxon>Flavobacteriaceae</taxon>
        <taxon>Pseudalgibacter</taxon>
    </lineage>
</organism>
<evidence type="ECO:0000256" key="4">
    <source>
        <dbReference type="ARBA" id="ARBA00022679"/>
    </source>
</evidence>
<dbReference type="Pfam" id="PF00285">
    <property type="entry name" value="Citrate_synt"/>
    <property type="match status" value="1"/>
</dbReference>
<dbReference type="NCBIfam" id="TIGR01798">
    <property type="entry name" value="cit_synth_I"/>
    <property type="match status" value="1"/>
</dbReference>
<dbReference type="InterPro" id="IPR019810">
    <property type="entry name" value="Citrate_synthase_AS"/>
</dbReference>
<dbReference type="GO" id="GO:0036440">
    <property type="term" value="F:citrate synthase activity"/>
    <property type="evidence" value="ECO:0007669"/>
    <property type="project" value="UniProtKB-EC"/>
</dbReference>
<dbReference type="NCBIfam" id="NF004126">
    <property type="entry name" value="PRK05614.1"/>
    <property type="match status" value="1"/>
</dbReference>
<dbReference type="PANTHER" id="PTHR42871:SF1">
    <property type="entry name" value="CITRATE SYNTHASE"/>
    <property type="match status" value="1"/>
</dbReference>
<keyword evidence="11" id="KW-0012">Acyltransferase</keyword>
<evidence type="ECO:0000256" key="6">
    <source>
        <dbReference type="NCBIfam" id="TIGR01798"/>
    </source>
</evidence>
<dbReference type="PROSITE" id="PS00480">
    <property type="entry name" value="CITRATE_SYNTHASE"/>
    <property type="match status" value="1"/>
</dbReference>
<dbReference type="FunFam" id="1.10.230.10:FF:000002">
    <property type="entry name" value="Citrate synthase"/>
    <property type="match status" value="1"/>
</dbReference>
<dbReference type="PATRIC" id="fig|1736674.3.peg.2877"/>
<reference evidence="11 12" key="1">
    <citation type="submission" date="2015-10" db="EMBL/GenBank/DDBJ databases">
        <authorList>
            <person name="Gilbert D.G."/>
        </authorList>
    </citation>
    <scope>NUCLEOTIDE SEQUENCE [LARGE SCALE GENOMIC DNA]</scope>
    <source>
        <strain evidence="12">HZ-22</strain>
    </source>
</reference>
<dbReference type="InterPro" id="IPR024176">
    <property type="entry name" value="Citrate_synthase_bac-typ"/>
</dbReference>
<evidence type="ECO:0000256" key="1">
    <source>
        <dbReference type="ARBA" id="ARBA00004751"/>
    </source>
</evidence>
<evidence type="ECO:0000256" key="5">
    <source>
        <dbReference type="ARBA" id="ARBA00049288"/>
    </source>
</evidence>
<dbReference type="InterPro" id="IPR016142">
    <property type="entry name" value="Citrate_synth-like_lrg_a-sub"/>
</dbReference>
<dbReference type="Gene3D" id="1.10.580.10">
    <property type="entry name" value="Citrate Synthase, domain 1"/>
    <property type="match status" value="1"/>
</dbReference>
<dbReference type="InterPro" id="IPR016143">
    <property type="entry name" value="Citrate_synth-like_sm_a-sub"/>
</dbReference>
<proteinExistence type="inferred from homology"/>
<evidence type="ECO:0000313" key="11">
    <source>
        <dbReference type="EMBL" id="ALJ06193.1"/>
    </source>
</evidence>
<dbReference type="Gene3D" id="1.10.230.10">
    <property type="entry name" value="Cytochrome P450-Terp, domain 2"/>
    <property type="match status" value="1"/>
</dbReference>
<dbReference type="STRING" id="1736674.APS56_14090"/>
<dbReference type="KEGG" id="ahz:APS56_14090"/>
<comment type="catalytic activity">
    <reaction evidence="5 9">
        <text>oxaloacetate + acetyl-CoA + H2O = citrate + CoA + H(+)</text>
        <dbReference type="Rhea" id="RHEA:16845"/>
        <dbReference type="ChEBI" id="CHEBI:15377"/>
        <dbReference type="ChEBI" id="CHEBI:15378"/>
        <dbReference type="ChEBI" id="CHEBI:16452"/>
        <dbReference type="ChEBI" id="CHEBI:16947"/>
        <dbReference type="ChEBI" id="CHEBI:57287"/>
        <dbReference type="ChEBI" id="CHEBI:57288"/>
        <dbReference type="EC" id="2.3.3.16"/>
    </reaction>
</comment>
<dbReference type="InterPro" id="IPR010953">
    <property type="entry name" value="Citrate_synthase_typ-I"/>
</dbReference>
<keyword evidence="4 7" id="KW-0808">Transferase</keyword>
<dbReference type="AlphaFoldDB" id="A0A0P0D5K1"/>
<dbReference type="InterPro" id="IPR002020">
    <property type="entry name" value="Citrate_synthase"/>
</dbReference>
<evidence type="ECO:0000313" key="12">
    <source>
        <dbReference type="Proteomes" id="UP000057981"/>
    </source>
</evidence>
<dbReference type="RefSeq" id="WP_054729622.1">
    <property type="nucleotide sequence ID" value="NZ_CP012898.1"/>
</dbReference>
<protein>
    <recommendedName>
        <fullName evidence="6 7">Citrate synthase</fullName>
    </recommendedName>
</protein>
<dbReference type="Proteomes" id="UP000057981">
    <property type="component" value="Chromosome"/>
</dbReference>
<comment type="pathway">
    <text evidence="1 9">Carbohydrate metabolism; tricarboxylic acid cycle; isocitrate from oxaloacetate: step 1/2.</text>
</comment>
<dbReference type="OrthoDB" id="9800864at2"/>
<dbReference type="GO" id="GO:0006099">
    <property type="term" value="P:tricarboxylic acid cycle"/>
    <property type="evidence" value="ECO:0007669"/>
    <property type="project" value="UniProtKB-UniRule"/>
</dbReference>
<keyword evidence="3 9" id="KW-0816">Tricarboxylic acid cycle</keyword>